<dbReference type="PATRIC" id="fig|320778.3.peg.2446"/>
<evidence type="ECO:0000259" key="3">
    <source>
        <dbReference type="Pfam" id="PF13505"/>
    </source>
</evidence>
<keyword evidence="1 2" id="KW-0732">Signal</keyword>
<comment type="caution">
    <text evidence="4">The sequence shown here is derived from an EMBL/GenBank/DDBJ whole genome shotgun (WGS) entry which is preliminary data.</text>
</comment>
<proteinExistence type="predicted"/>
<sequence>MKKVMLLPLAALLTTTFAAQADNGNLTQNFNYISGGLSHSELNEDIHTSVNFNDSTDSMTGLYLRGSWNFTGNVFVETRGEALVKDDLTVSQGLLGLGYYFPINNDLTVYGLAGLSTITVDYDVNYFGHSVNVSNDDSGFTGEVGARYQVMNNWTVEPAVRFANYDESMTELRLGNNFKVSEHMSLEANLAHRDFDVLKETNFQLGARYSF</sequence>
<evidence type="ECO:0000313" key="5">
    <source>
        <dbReference type="Proteomes" id="UP000035909"/>
    </source>
</evidence>
<dbReference type="SUPFAM" id="SSF56925">
    <property type="entry name" value="OMPA-like"/>
    <property type="match status" value="1"/>
</dbReference>
<protein>
    <recommendedName>
        <fullName evidence="3">Outer membrane protein beta-barrel domain-containing protein</fullName>
    </recommendedName>
</protein>
<dbReference type="InterPro" id="IPR011250">
    <property type="entry name" value="OMP/PagP_B-barrel"/>
</dbReference>
<dbReference type="Pfam" id="PF13505">
    <property type="entry name" value="OMP_b-brl"/>
    <property type="match status" value="1"/>
</dbReference>
<evidence type="ECO:0000313" key="4">
    <source>
        <dbReference type="EMBL" id="KLV09388.1"/>
    </source>
</evidence>
<name>A0A0J1HCL2_9GAMM</name>
<evidence type="ECO:0000256" key="2">
    <source>
        <dbReference type="SAM" id="SignalP"/>
    </source>
</evidence>
<dbReference type="EMBL" id="LDOU01000012">
    <property type="protein sequence ID" value="KLV09388.1"/>
    <property type="molecule type" value="Genomic_DNA"/>
</dbReference>
<evidence type="ECO:0000256" key="1">
    <source>
        <dbReference type="ARBA" id="ARBA00022729"/>
    </source>
</evidence>
<dbReference type="Gene3D" id="2.40.160.20">
    <property type="match status" value="1"/>
</dbReference>
<accession>A0A0J1HCL2</accession>
<gene>
    <name evidence="4" type="ORF">ABT57_11245</name>
</gene>
<feature type="chain" id="PRO_5005252361" description="Outer membrane protein beta-barrel domain-containing protein" evidence="2">
    <location>
        <begin position="22"/>
        <end position="211"/>
    </location>
</feature>
<dbReference type="InterPro" id="IPR027385">
    <property type="entry name" value="Beta-barrel_OMP"/>
</dbReference>
<keyword evidence="5" id="KW-1185">Reference proteome</keyword>
<feature type="signal peptide" evidence="2">
    <location>
        <begin position="1"/>
        <end position="21"/>
    </location>
</feature>
<dbReference type="RefSeq" id="WP_047885337.1">
    <property type="nucleotide sequence ID" value="NZ_CP071325.1"/>
</dbReference>
<feature type="domain" description="Outer membrane protein beta-barrel" evidence="3">
    <location>
        <begin position="10"/>
        <end position="211"/>
    </location>
</feature>
<dbReference type="AlphaFoldDB" id="A0A0J1HCL2"/>
<reference evidence="4 5" key="1">
    <citation type="submission" date="2015-05" db="EMBL/GenBank/DDBJ databases">
        <title>Photobacterium galathea sp. nov.</title>
        <authorList>
            <person name="Machado H."/>
            <person name="Gram L."/>
        </authorList>
    </citation>
    <scope>NUCLEOTIDE SEQUENCE [LARGE SCALE GENOMIC DNA]</scope>
    <source>
        <strain evidence="4 5">DSM 22954</strain>
    </source>
</reference>
<dbReference type="Proteomes" id="UP000035909">
    <property type="component" value="Unassembled WGS sequence"/>
</dbReference>
<dbReference type="OrthoDB" id="5829311at2"/>
<organism evidence="4 5">
    <name type="scientific">Photobacterium ganghwense</name>
    <dbReference type="NCBI Taxonomy" id="320778"/>
    <lineage>
        <taxon>Bacteria</taxon>
        <taxon>Pseudomonadati</taxon>
        <taxon>Pseudomonadota</taxon>
        <taxon>Gammaproteobacteria</taxon>
        <taxon>Vibrionales</taxon>
        <taxon>Vibrionaceae</taxon>
        <taxon>Photobacterium</taxon>
    </lineage>
</organism>